<feature type="compositionally biased region" description="Basic and acidic residues" evidence="5">
    <location>
        <begin position="1351"/>
        <end position="1376"/>
    </location>
</feature>
<feature type="compositionally biased region" description="Polar residues" evidence="5">
    <location>
        <begin position="1335"/>
        <end position="1350"/>
    </location>
</feature>
<dbReference type="Gene3D" id="3.30.40.100">
    <property type="match status" value="1"/>
</dbReference>
<dbReference type="InParanoid" id="A0A1Q3CT65"/>
<evidence type="ECO:0000313" key="8">
    <source>
        <dbReference type="Proteomes" id="UP000187406"/>
    </source>
</evidence>
<dbReference type="InterPro" id="IPR011124">
    <property type="entry name" value="Znf_CW"/>
</dbReference>
<feature type="compositionally biased region" description="Basic and acidic residues" evidence="5">
    <location>
        <begin position="481"/>
        <end position="492"/>
    </location>
</feature>
<feature type="region of interest" description="Disordered" evidence="5">
    <location>
        <begin position="1032"/>
        <end position="1466"/>
    </location>
</feature>
<dbReference type="PANTHER" id="PTHR46524">
    <property type="entry name" value="CW-TYPE ZINC FINGER"/>
    <property type="match status" value="1"/>
</dbReference>
<feature type="compositionally biased region" description="Polar residues" evidence="5">
    <location>
        <begin position="1377"/>
        <end position="1388"/>
    </location>
</feature>
<accession>A0A1Q3CT65</accession>
<feature type="region of interest" description="Disordered" evidence="5">
    <location>
        <begin position="422"/>
        <end position="571"/>
    </location>
</feature>
<keyword evidence="4" id="KW-0175">Coiled coil</keyword>
<feature type="compositionally biased region" description="Low complexity" evidence="5">
    <location>
        <begin position="543"/>
        <end position="558"/>
    </location>
</feature>
<dbReference type="InterPro" id="IPR055300">
    <property type="entry name" value="CWZF3/5/7"/>
</dbReference>
<feature type="compositionally biased region" description="Basic and acidic residues" evidence="5">
    <location>
        <begin position="957"/>
        <end position="1009"/>
    </location>
</feature>
<dbReference type="Proteomes" id="UP000187406">
    <property type="component" value="Unassembled WGS sequence"/>
</dbReference>
<feature type="compositionally biased region" description="Basic and acidic residues" evidence="5">
    <location>
        <begin position="1274"/>
        <end position="1305"/>
    </location>
</feature>
<organism evidence="7 8">
    <name type="scientific">Cephalotus follicularis</name>
    <name type="common">Albany pitcher plant</name>
    <dbReference type="NCBI Taxonomy" id="3775"/>
    <lineage>
        <taxon>Eukaryota</taxon>
        <taxon>Viridiplantae</taxon>
        <taxon>Streptophyta</taxon>
        <taxon>Embryophyta</taxon>
        <taxon>Tracheophyta</taxon>
        <taxon>Spermatophyta</taxon>
        <taxon>Magnoliopsida</taxon>
        <taxon>eudicotyledons</taxon>
        <taxon>Gunneridae</taxon>
        <taxon>Pentapetalae</taxon>
        <taxon>rosids</taxon>
        <taxon>fabids</taxon>
        <taxon>Oxalidales</taxon>
        <taxon>Cephalotaceae</taxon>
        <taxon>Cephalotus</taxon>
    </lineage>
</organism>
<evidence type="ECO:0000256" key="5">
    <source>
        <dbReference type="SAM" id="MobiDB-lite"/>
    </source>
</evidence>
<evidence type="ECO:0000256" key="3">
    <source>
        <dbReference type="ARBA" id="ARBA00022833"/>
    </source>
</evidence>
<sequence>MISIGSIDGRKGLGFVVVGVGGGGRDMEETELEEGEACSFHNNDDYDAIIDPDIALSYIDEKLQDVLGHFQKDFEGGVSAENLGAKFGGYGSFLPSYQRSPVWPHPKTPPKVQNGNIPRSPKDLQLEGGYGNTTVSSTASQTVRVGPTSTCIPPLPALKAASIDDAVKNDVCMPSSCHAEEFFPRHDTNKRSDNFPDQKMLKVRIKVGSDNLSTRKNAAIYSGLGLDVSPSSSLDDSPSESDGIPNKPQDAPFESPSVILQIMTSSPLRGNALLSPLPNILIYLTEKEKLPNGCVPDRRALVESSSILVNGSDSVKGDEKPTGVKKSKLVERNEFSVESKSGSGKVARNGIGFISKEVDVGTLACEELVSNSLKFPLPSNSYSAVDDAAKGHNRTSNKEGYKGVVRDKLSLDRAKAELDPIPSQEVGFTENPKVGSSGKVWEDKKLSSLNDVSVNSGKDGHRKGEKTYDTKGDSNVPKGRKSLDADVVDTPKPKASQKPTSYEQDGVKLPPGKELLSSGGKKKSKGSQNNGSLAAEDPKEIAKSGSSLVSKNKKSSNVDNHTRRKHEDLKVENDIGKVGETDRDFLGDIAVLEKEENILNPSDMRSEDRLKDFEFVGKGTSAISNASKERSSGRNIDKLSTSEVFPKLASNIDSRSENQPISDAAPASVIHENWVCCDKCQRWRLLPVGLNPDNLPEKWLCNMLNWLPGMNRCSISEEETTKAVILLCQVPAPDSQSFGLPAMPIGGKKKHVYKETSNETYKDAPMKFSNSVKNVQASVRSGSLNDVHHSPLVSEPDFQQLNNSSDLDAEKHKHKRKEKHKVFEHHSDGGDIKKMKSKKDPDQDSLRASKKIKTEDLHFTDEDWMSDHGTMEKVGPSSSSGLPATSTGKGRPKYNTHLSLKDSKYDTKDRMQVFAKKTKDKVQASLNERSLDMGNGDFSKKRKAEDSQIPLGSLPGTEHHLQESKVFVKEESSENVHRNEKKVRMSKSEGKESSGSKGNGRTEKKCGYTKDYKLVQDLGSSLSQRSLDGMDSLKKEFGSSQPAVAATSSSSKVSGSHKTNVHIQELKGSPVESVSSSPMRTPNPDKLPSARRNSGKDDSHEVGLYVIGSPRRCSDGDDGGSERSGTARKENTSTVAHHMSLESSVSNFQDKDFSHLTGSKAKAQIAPSHDTTDHHFTNGDADYLDKDNRYPSKPTQEERQNNSHYHGSRTMKSGKGSSSRSKDKNRNFKSESELGSSSRSKDKNRKFKSESELGKIKSSDCINELQDRTPNAVRPRDSKSKFQEKFEVKSSEVDDRYVDKKDRTGRLSSESSLRETQCNFGGPDGSDVKVDATSGWGSMSTPKQNLQQDSNSERSSKRFLSDKTDRVEAVSGREKSQQLPPSGGQNESLARCPRPVSGSRKGSGADISANIVSDGDDASKMPKHNKKVDDQNGTQHGSTRHTPPNRQRVRDVDAPSPLRRDSSSQAATNALKEAKDLKHLADRLKNSESNLESTVLYFQAALKFLHGASLLESSSSESAKHGDLIQSLQIYRSTAKLCEFCAHEFEKSKDMAAAALAYKCTEVAYMRVVYSSHFSASRDRHELQTALQMVPPGESPSSSASDVDNLNHPMTVDKVPVSRGVSSPQITGNYVIAARNRPNLGRLLNFAHDVNSAMEASRKSRIALTAANVNVGESQHEEGTSSIKIALDFNFQDVEGLLRLVRLAMEAISR</sequence>
<dbReference type="Pfam" id="PF07496">
    <property type="entry name" value="zf-CW"/>
    <property type="match status" value="1"/>
</dbReference>
<dbReference type="EMBL" id="BDDD01002865">
    <property type="protein sequence ID" value="GAV83365.1"/>
    <property type="molecule type" value="Genomic_DNA"/>
</dbReference>
<feature type="compositionally biased region" description="Basic and acidic residues" evidence="5">
    <location>
        <begin position="824"/>
        <end position="871"/>
    </location>
</feature>
<proteinExistence type="predicted"/>
<reference evidence="8" key="1">
    <citation type="submission" date="2016-04" db="EMBL/GenBank/DDBJ databases">
        <title>Cephalotus genome sequencing.</title>
        <authorList>
            <person name="Fukushima K."/>
            <person name="Hasebe M."/>
            <person name="Fang X."/>
        </authorList>
    </citation>
    <scope>NUCLEOTIDE SEQUENCE [LARGE SCALE GENOMIC DNA]</scope>
    <source>
        <strain evidence="8">cv. St1</strain>
    </source>
</reference>
<evidence type="ECO:0000256" key="2">
    <source>
        <dbReference type="ARBA" id="ARBA00022771"/>
    </source>
</evidence>
<feature type="compositionally biased region" description="Basic residues" evidence="5">
    <location>
        <begin position="812"/>
        <end position="823"/>
    </location>
</feature>
<dbReference type="InterPro" id="IPR056406">
    <property type="entry name" value="THD_CWZF3/5/7"/>
</dbReference>
<feature type="compositionally biased region" description="Low complexity" evidence="5">
    <location>
        <begin position="1208"/>
        <end position="1219"/>
    </location>
</feature>
<feature type="compositionally biased region" description="Basic and acidic residues" evidence="5">
    <location>
        <begin position="1448"/>
        <end position="1462"/>
    </location>
</feature>
<dbReference type="Pfam" id="PF24756">
    <property type="entry name" value="THD_CWZF3-5-7"/>
    <property type="match status" value="1"/>
</dbReference>
<feature type="region of interest" description="Disordered" evidence="5">
    <location>
        <begin position="1590"/>
        <end position="1620"/>
    </location>
</feature>
<dbReference type="FunCoup" id="A0A1Q3CT65">
    <property type="interactions" value="1495"/>
</dbReference>
<gene>
    <name evidence="7" type="ORF">CFOL_v3_26813</name>
</gene>
<feature type="compositionally biased region" description="Basic and acidic residues" evidence="5">
    <location>
        <begin position="1170"/>
        <end position="1201"/>
    </location>
</feature>
<feature type="compositionally biased region" description="Polar residues" evidence="5">
    <location>
        <begin position="447"/>
        <end position="456"/>
    </location>
</feature>
<dbReference type="PROSITE" id="PS51050">
    <property type="entry name" value="ZF_CW"/>
    <property type="match status" value="1"/>
</dbReference>
<feature type="compositionally biased region" description="Polar residues" evidence="5">
    <location>
        <begin position="1306"/>
        <end position="1319"/>
    </location>
</feature>
<evidence type="ECO:0000256" key="4">
    <source>
        <dbReference type="SAM" id="Coils"/>
    </source>
</evidence>
<keyword evidence="2" id="KW-0863">Zinc-finger</keyword>
<feature type="compositionally biased region" description="Basic and acidic residues" evidence="5">
    <location>
        <begin position="1247"/>
        <end position="1258"/>
    </location>
</feature>
<dbReference type="GO" id="GO:0008270">
    <property type="term" value="F:zinc ion binding"/>
    <property type="evidence" value="ECO:0007669"/>
    <property type="project" value="UniProtKB-KW"/>
</dbReference>
<evidence type="ECO:0000256" key="1">
    <source>
        <dbReference type="ARBA" id="ARBA00022723"/>
    </source>
</evidence>
<feature type="region of interest" description="Disordered" evidence="5">
    <location>
        <begin position="229"/>
        <end position="252"/>
    </location>
</feature>
<dbReference type="OrthoDB" id="757982at2759"/>
<keyword evidence="1" id="KW-0479">Metal-binding</keyword>
<feature type="compositionally biased region" description="Low complexity" evidence="5">
    <location>
        <begin position="229"/>
        <end position="243"/>
    </location>
</feature>
<keyword evidence="8" id="KW-1185">Reference proteome</keyword>
<evidence type="ECO:0000313" key="7">
    <source>
        <dbReference type="EMBL" id="GAV83365.1"/>
    </source>
</evidence>
<dbReference type="PANTHER" id="PTHR46524:SF7">
    <property type="entry name" value="CW-TYPE ZINC FINGER"/>
    <property type="match status" value="1"/>
</dbReference>
<name>A0A1Q3CT65_CEPFO</name>
<dbReference type="STRING" id="3775.A0A1Q3CT65"/>
<evidence type="ECO:0000259" key="6">
    <source>
        <dbReference type="PROSITE" id="PS51050"/>
    </source>
</evidence>
<protein>
    <submittedName>
        <fullName evidence="7">Zf-CW domain-containing protein</fullName>
    </submittedName>
</protein>
<feature type="region of interest" description="Disordered" evidence="5">
    <location>
        <begin position="917"/>
        <end position="1009"/>
    </location>
</feature>
<feature type="compositionally biased region" description="Polar residues" evidence="5">
    <location>
        <begin position="876"/>
        <end position="888"/>
    </location>
</feature>
<feature type="domain" description="CW-type" evidence="6">
    <location>
        <begin position="668"/>
        <end position="721"/>
    </location>
</feature>
<feature type="compositionally biased region" description="Basic and acidic residues" evidence="5">
    <location>
        <begin position="1220"/>
        <end position="1232"/>
    </location>
</feature>
<comment type="caution">
    <text evidence="7">The sequence shown here is derived from an EMBL/GenBank/DDBJ whole genome shotgun (WGS) entry which is preliminary data.</text>
</comment>
<keyword evidence="3" id="KW-0862">Zinc</keyword>
<feature type="compositionally biased region" description="Polar residues" evidence="5">
    <location>
        <begin position="1431"/>
        <end position="1445"/>
    </location>
</feature>
<feature type="region of interest" description="Disordered" evidence="5">
    <location>
        <begin position="808"/>
        <end position="903"/>
    </location>
</feature>
<feature type="compositionally biased region" description="Polar residues" evidence="5">
    <location>
        <begin position="1595"/>
        <end position="1604"/>
    </location>
</feature>
<feature type="coiled-coil region" evidence="4">
    <location>
        <begin position="1467"/>
        <end position="1494"/>
    </location>
</feature>